<evidence type="ECO:0000313" key="3">
    <source>
        <dbReference type="Proteomes" id="UP000526892"/>
    </source>
</evidence>
<sequence length="984" mass="110045">MRPQQRTEPKFKPLLERSKVDWQRYATTLPPGIEDPIAFFLEHFYDYPVVEPEWFDSAYYLETNPDVEMDGANPLVHFLLYGKKEGRPAWPSPTLEPVAPAKAEQSPKPEAAVPPKPVAKPAQVQPAKPAQAQQEQPQQEPRKPEPEPPKPAEPPAEPAPAPPPVDAASGFNSVLKNRLRELLTSEKVPAAAAKGERLGPWLDELIQISEHGNAKIEGFFDQKFYESIYPDIRNAPINAFHHFIMHGFKEGRAGCLDIQELLTQGGVAKQEGLETLLVVSHEASATGAPIVALEVARRFAGRFNVITAVLRGGELRERFIEVGTLHLDAPAHNGIAALELSLKYLMDHHDLKTVLLNSVESINMADAAANLGLPTLSLLHEFAEYTRPVGKIGRMLLTSDVIIYPAESLARSGIHELKTKAGIKHELNNIRIQPQGYLGFQAHVDKDWSLRKLLGLDEKAIVIAGAGHVQPRKGVDWFLETCYHLYCTLQMKGDSRAEHLQFVWLGNGYSEDDVLVSVWLDAFIQRVGISERVHFPGAVHDVAAALRDVDIYLLTSRLDPFPNVAIDALNADCGLGVFEEGSGVADFVKEHAARAVIGKYGNPHHLAQLLSENLGTLMTRDGKNIELCHQQLDFDRYIDALQDALVEANQRSSEVHKVAETERFKLKFDPTFYGLNFSTDGDKATHFLSLLRKGVALSKPFPGCDIQRALDAYHQQPTRFEALVESVMGSEDPAMPVHRVTGAGTDDAPDTIALQFHVYFADLIPDYCAYFKNLADQNVDLFVSHIPDLTPEQLELLQSSITGTVYTQKVANCGRDVYPFHRLFVEKIYGHYEVVGHFHTKKSTDNADGVGDRWRRYLLTNLMGSRSAANEVMGQFADKRVGLVFAEDSHMVDEADNGKWIEELLEPLGYSRWPAYRCFPLGTMFWARAEALRDLTRWDPETFKLPEPVPYDGSVLHAFERVIPQLVQETGYRAQRVYTSNTHW</sequence>
<gene>
    <name evidence="2" type="ORF">HZS80_12040</name>
</gene>
<dbReference type="Pfam" id="PF13692">
    <property type="entry name" value="Glyco_trans_1_4"/>
    <property type="match status" value="1"/>
</dbReference>
<dbReference type="PANTHER" id="PTHR12526">
    <property type="entry name" value="GLYCOSYLTRANSFERASE"/>
    <property type="match status" value="1"/>
</dbReference>
<feature type="region of interest" description="Disordered" evidence="1">
    <location>
        <begin position="91"/>
        <end position="170"/>
    </location>
</feature>
<dbReference type="InterPro" id="IPR007739">
    <property type="entry name" value="RgpF"/>
</dbReference>
<keyword evidence="3" id="KW-1185">Reference proteome</keyword>
<accession>A0A7Z0LTQ1</accession>
<dbReference type="AlphaFoldDB" id="A0A7Z0LTQ1"/>
<dbReference type="EMBL" id="JACCDE010000016">
    <property type="protein sequence ID" value="NYS78428.1"/>
    <property type="molecule type" value="Genomic_DNA"/>
</dbReference>
<feature type="compositionally biased region" description="Low complexity" evidence="1">
    <location>
        <begin position="119"/>
        <end position="139"/>
    </location>
</feature>
<keyword evidence="2" id="KW-0808">Transferase</keyword>
<feature type="compositionally biased region" description="Basic and acidic residues" evidence="1">
    <location>
        <begin position="140"/>
        <end position="150"/>
    </location>
</feature>
<dbReference type="Pfam" id="PF05045">
    <property type="entry name" value="RgpF"/>
    <property type="match status" value="1"/>
</dbReference>
<evidence type="ECO:0000313" key="2">
    <source>
        <dbReference type="EMBL" id="NYS78428.1"/>
    </source>
</evidence>
<comment type="caution">
    <text evidence="2">The sequence shown here is derived from an EMBL/GenBank/DDBJ whole genome shotgun (WGS) entry which is preliminary data.</text>
</comment>
<organism evidence="2 3">
    <name type="scientific">Vreelandella glaciei</name>
    <dbReference type="NCBI Taxonomy" id="186761"/>
    <lineage>
        <taxon>Bacteria</taxon>
        <taxon>Pseudomonadati</taxon>
        <taxon>Pseudomonadota</taxon>
        <taxon>Gammaproteobacteria</taxon>
        <taxon>Oceanospirillales</taxon>
        <taxon>Halomonadaceae</taxon>
        <taxon>Vreelandella</taxon>
    </lineage>
</organism>
<dbReference type="SUPFAM" id="SSF53756">
    <property type="entry name" value="UDP-Glycosyltransferase/glycogen phosphorylase"/>
    <property type="match status" value="1"/>
</dbReference>
<feature type="compositionally biased region" description="Pro residues" evidence="1">
    <location>
        <begin position="151"/>
        <end position="165"/>
    </location>
</feature>
<name>A0A7Z0LTQ1_9GAMM</name>
<dbReference type="Gene3D" id="3.40.50.2000">
    <property type="entry name" value="Glycogen Phosphorylase B"/>
    <property type="match status" value="1"/>
</dbReference>
<reference evidence="2 3" key="1">
    <citation type="journal article" date="2003" name="Extremophiles">
        <title>Halomonas glaciei sp. nov. isolated from fast ice of Adelie Land, Antarctica.</title>
        <authorList>
            <person name="Reddy G.S."/>
            <person name="Raghavan P.U."/>
            <person name="Sarita N.B."/>
            <person name="Prakash J.S."/>
            <person name="Nagesh N."/>
            <person name="Delille D."/>
            <person name="Shivaji S."/>
        </authorList>
    </citation>
    <scope>NUCLEOTIDE SEQUENCE [LARGE SCALE GENOMIC DNA]</scope>
    <source>
        <strain evidence="2 3">DD39</strain>
    </source>
</reference>
<evidence type="ECO:0000256" key="1">
    <source>
        <dbReference type="SAM" id="MobiDB-lite"/>
    </source>
</evidence>
<dbReference type="Proteomes" id="UP000526892">
    <property type="component" value="Unassembled WGS sequence"/>
</dbReference>
<protein>
    <submittedName>
        <fullName evidence="2">Glycosyltransferase</fullName>
    </submittedName>
</protein>
<proteinExistence type="predicted"/>
<dbReference type="GO" id="GO:0016740">
    <property type="term" value="F:transferase activity"/>
    <property type="evidence" value="ECO:0007669"/>
    <property type="project" value="UniProtKB-KW"/>
</dbReference>